<dbReference type="InterPro" id="IPR012340">
    <property type="entry name" value="NA-bd_OB-fold"/>
</dbReference>
<dbReference type="HAMAP" id="MF_01228">
    <property type="entry name" value="Met_tRNA_synth_type2"/>
    <property type="match status" value="1"/>
</dbReference>
<dbReference type="GO" id="GO:0005524">
    <property type="term" value="F:ATP binding"/>
    <property type="evidence" value="ECO:0007669"/>
    <property type="project" value="UniProtKB-UniRule"/>
</dbReference>
<feature type="binding site" evidence="15">
    <location>
        <position position="126"/>
    </location>
    <ligand>
        <name>Zn(2+)</name>
        <dbReference type="ChEBI" id="CHEBI:29105"/>
    </ligand>
</feature>
<dbReference type="PRINTS" id="PR01041">
    <property type="entry name" value="TRNASYNTHMET"/>
</dbReference>
<dbReference type="PANTHER" id="PTHR43326">
    <property type="entry name" value="METHIONYL-TRNA SYNTHETASE"/>
    <property type="match status" value="1"/>
</dbReference>
<dbReference type="InterPro" id="IPR015413">
    <property type="entry name" value="Methionyl/Leucyl_tRNA_Synth"/>
</dbReference>
<evidence type="ECO:0000256" key="8">
    <source>
        <dbReference type="ARBA" id="ARBA00022741"/>
    </source>
</evidence>
<feature type="short sequence motif" description="'KMSKS' region" evidence="15">
    <location>
        <begin position="299"/>
        <end position="303"/>
    </location>
</feature>
<evidence type="ECO:0000313" key="17">
    <source>
        <dbReference type="EMBL" id="SHH17529.1"/>
    </source>
</evidence>
<dbReference type="Pfam" id="PF01588">
    <property type="entry name" value="tRNA_bind"/>
    <property type="match status" value="1"/>
</dbReference>
<evidence type="ECO:0000256" key="2">
    <source>
        <dbReference type="ARBA" id="ARBA00004496"/>
    </source>
</evidence>
<comment type="subunit">
    <text evidence="3 15">Homodimer.</text>
</comment>
<dbReference type="Gene3D" id="2.40.50.140">
    <property type="entry name" value="Nucleic acid-binding proteins"/>
    <property type="match status" value="1"/>
</dbReference>
<dbReference type="SUPFAM" id="SSF50249">
    <property type="entry name" value="Nucleic acid-binding proteins"/>
    <property type="match status" value="1"/>
</dbReference>
<feature type="short sequence motif" description="'HIGH' region" evidence="15">
    <location>
        <begin position="11"/>
        <end position="21"/>
    </location>
</feature>
<evidence type="ECO:0000256" key="10">
    <source>
        <dbReference type="ARBA" id="ARBA00022840"/>
    </source>
</evidence>
<keyword evidence="6 15" id="KW-0436">Ligase</keyword>
<evidence type="ECO:0000256" key="12">
    <source>
        <dbReference type="ARBA" id="ARBA00022917"/>
    </source>
</evidence>
<dbReference type="GO" id="GO:0006431">
    <property type="term" value="P:methionyl-tRNA aminoacylation"/>
    <property type="evidence" value="ECO:0007669"/>
    <property type="project" value="UniProtKB-UniRule"/>
</dbReference>
<dbReference type="InterPro" id="IPR033911">
    <property type="entry name" value="MetRS_core"/>
</dbReference>
<dbReference type="InterPro" id="IPR023457">
    <property type="entry name" value="Met-tRNA_synth_2"/>
</dbReference>
<dbReference type="InterPro" id="IPR009080">
    <property type="entry name" value="tRNAsynth_Ia_anticodon-bd"/>
</dbReference>
<evidence type="ECO:0000256" key="9">
    <source>
        <dbReference type="ARBA" id="ARBA00022833"/>
    </source>
</evidence>
<evidence type="ECO:0000256" key="1">
    <source>
        <dbReference type="ARBA" id="ARBA00003314"/>
    </source>
</evidence>
<dbReference type="NCBIfam" id="NF008900">
    <property type="entry name" value="PRK12267.1"/>
    <property type="match status" value="1"/>
</dbReference>
<evidence type="ECO:0000256" key="5">
    <source>
        <dbReference type="ARBA" id="ARBA00022555"/>
    </source>
</evidence>
<dbReference type="GO" id="GO:0046872">
    <property type="term" value="F:metal ion binding"/>
    <property type="evidence" value="ECO:0007669"/>
    <property type="project" value="UniProtKB-KW"/>
</dbReference>
<reference evidence="18" key="1">
    <citation type="submission" date="2016-11" db="EMBL/GenBank/DDBJ databases">
        <authorList>
            <person name="Varghese N."/>
            <person name="Submissions S."/>
        </authorList>
    </citation>
    <scope>NUCLEOTIDE SEQUENCE [LARGE SCALE GENOMIC DNA]</scope>
    <source>
        <strain evidence="18">DSM 15807</strain>
    </source>
</reference>
<dbReference type="Pfam" id="PF19303">
    <property type="entry name" value="Anticodon_3"/>
    <property type="match status" value="1"/>
</dbReference>
<dbReference type="NCBIfam" id="TIGR00398">
    <property type="entry name" value="metG"/>
    <property type="match status" value="1"/>
</dbReference>
<evidence type="ECO:0000256" key="3">
    <source>
        <dbReference type="ARBA" id="ARBA00011738"/>
    </source>
</evidence>
<dbReference type="EC" id="6.1.1.10" evidence="15"/>
<dbReference type="GO" id="GO:0004825">
    <property type="term" value="F:methionine-tRNA ligase activity"/>
    <property type="evidence" value="ECO:0007669"/>
    <property type="project" value="UniProtKB-UniRule"/>
</dbReference>
<evidence type="ECO:0000256" key="13">
    <source>
        <dbReference type="ARBA" id="ARBA00023146"/>
    </source>
</evidence>
<comment type="caution">
    <text evidence="15">Lacks conserved residue(s) required for the propagation of feature annotation.</text>
</comment>
<dbReference type="InterPro" id="IPR004495">
    <property type="entry name" value="Met-tRNA-synth_bsu_C"/>
</dbReference>
<dbReference type="Proteomes" id="UP000242592">
    <property type="component" value="Unassembled WGS sequence"/>
</dbReference>
<dbReference type="GO" id="GO:0005737">
    <property type="term" value="C:cytoplasm"/>
    <property type="evidence" value="ECO:0007669"/>
    <property type="project" value="UniProtKB-SubCell"/>
</dbReference>
<dbReference type="Pfam" id="PF09334">
    <property type="entry name" value="tRNA-synt_1g"/>
    <property type="match status" value="1"/>
</dbReference>
<keyword evidence="10 15" id="KW-0067">ATP-binding</keyword>
<dbReference type="FunFam" id="2.40.50.140:FF:000042">
    <property type="entry name" value="Methionine--tRNA ligase"/>
    <property type="match status" value="1"/>
</dbReference>
<dbReference type="InterPro" id="IPR032678">
    <property type="entry name" value="tRNA-synt_1_cat_dom"/>
</dbReference>
<evidence type="ECO:0000313" key="18">
    <source>
        <dbReference type="Proteomes" id="UP000242592"/>
    </source>
</evidence>
<dbReference type="RefSeq" id="WP_073071034.1">
    <property type="nucleotide sequence ID" value="NZ_FQXN01000001.1"/>
</dbReference>
<dbReference type="InterPro" id="IPR041872">
    <property type="entry name" value="Anticodon_Met"/>
</dbReference>
<dbReference type="PROSITE" id="PS50886">
    <property type="entry name" value="TRBD"/>
    <property type="match status" value="1"/>
</dbReference>
<keyword evidence="4 15" id="KW-0963">Cytoplasm</keyword>
<feature type="binding site" evidence="15">
    <location>
        <position position="151"/>
    </location>
    <ligand>
        <name>Zn(2+)</name>
        <dbReference type="ChEBI" id="CHEBI:29105"/>
    </ligand>
</feature>
<dbReference type="FunFam" id="2.170.220.10:FF:000002">
    <property type="entry name" value="Methionine--tRNA ligase"/>
    <property type="match status" value="1"/>
</dbReference>
<keyword evidence="5 15" id="KW-0820">tRNA-binding</keyword>
<dbReference type="InterPro" id="IPR002547">
    <property type="entry name" value="tRNA-bd_dom"/>
</dbReference>
<dbReference type="InterPro" id="IPR014758">
    <property type="entry name" value="Met-tRNA_synth"/>
</dbReference>
<proteinExistence type="inferred from homology"/>
<feature type="domain" description="TRNA-binding" evidence="16">
    <location>
        <begin position="537"/>
        <end position="638"/>
    </location>
</feature>
<evidence type="ECO:0000256" key="4">
    <source>
        <dbReference type="ARBA" id="ARBA00022490"/>
    </source>
</evidence>
<keyword evidence="13 15" id="KW-0030">Aminoacyl-tRNA synthetase</keyword>
<dbReference type="GO" id="GO:0000049">
    <property type="term" value="F:tRNA binding"/>
    <property type="evidence" value="ECO:0007669"/>
    <property type="project" value="UniProtKB-UniRule"/>
</dbReference>
<protein>
    <recommendedName>
        <fullName evidence="15">Methionine--tRNA ligase</fullName>
        <ecNumber evidence="15">6.1.1.10</ecNumber>
    </recommendedName>
    <alternativeName>
        <fullName evidence="15">Methionyl-tRNA synthetase</fullName>
        <shortName evidence="15">MetRS</shortName>
    </alternativeName>
</protein>
<comment type="similarity">
    <text evidence="15">Belongs to the class-I aminoacyl-tRNA synthetase family. MetG type 2A subfamily.</text>
</comment>
<dbReference type="NCBIfam" id="TIGR00399">
    <property type="entry name" value="metG_C_term"/>
    <property type="match status" value="1"/>
</dbReference>
<dbReference type="CDD" id="cd02800">
    <property type="entry name" value="tRNA_bind_EcMetRS_like"/>
    <property type="match status" value="1"/>
</dbReference>
<dbReference type="Gene3D" id="2.170.220.10">
    <property type="match status" value="1"/>
</dbReference>
<keyword evidence="8 15" id="KW-0547">Nucleotide-binding</keyword>
<comment type="cofactor">
    <cofactor evidence="15">
        <name>Zn(2+)</name>
        <dbReference type="ChEBI" id="CHEBI:29105"/>
    </cofactor>
    <text evidence="15">Binds 1 zinc ion per subunit.</text>
</comment>
<evidence type="ECO:0000256" key="11">
    <source>
        <dbReference type="ARBA" id="ARBA00022884"/>
    </source>
</evidence>
<keyword evidence="9 15" id="KW-0862">Zinc</keyword>
<keyword evidence="7 15" id="KW-0479">Metal-binding</keyword>
<comment type="catalytic activity">
    <reaction evidence="14 15">
        <text>tRNA(Met) + L-methionine + ATP = L-methionyl-tRNA(Met) + AMP + diphosphate</text>
        <dbReference type="Rhea" id="RHEA:13481"/>
        <dbReference type="Rhea" id="RHEA-COMP:9667"/>
        <dbReference type="Rhea" id="RHEA-COMP:9698"/>
        <dbReference type="ChEBI" id="CHEBI:30616"/>
        <dbReference type="ChEBI" id="CHEBI:33019"/>
        <dbReference type="ChEBI" id="CHEBI:57844"/>
        <dbReference type="ChEBI" id="CHEBI:78442"/>
        <dbReference type="ChEBI" id="CHEBI:78530"/>
        <dbReference type="ChEBI" id="CHEBI:456215"/>
        <dbReference type="EC" id="6.1.1.10"/>
    </reaction>
</comment>
<dbReference type="CDD" id="cd00814">
    <property type="entry name" value="MetRS_core"/>
    <property type="match status" value="1"/>
</dbReference>
<name>A0A1M5QUZ1_9BACT</name>
<accession>A0A1M5QUZ1</accession>
<dbReference type="Pfam" id="PF01406">
    <property type="entry name" value="tRNA-synt_1e"/>
    <property type="match status" value="1"/>
</dbReference>
<keyword evidence="11 15" id="KW-0694">RNA-binding</keyword>
<dbReference type="SUPFAM" id="SSF47323">
    <property type="entry name" value="Anticodon-binding domain of a subclass of class I aminoacyl-tRNA synthetases"/>
    <property type="match status" value="1"/>
</dbReference>
<dbReference type="STRING" id="1123380.SAMN02745199_0143"/>
<dbReference type="CDD" id="cd07957">
    <property type="entry name" value="Anticodon_Ia_Met"/>
    <property type="match status" value="1"/>
</dbReference>
<keyword evidence="18" id="KW-1185">Reference proteome</keyword>
<comment type="subcellular location">
    <subcellularLocation>
        <location evidence="2 15">Cytoplasm</location>
    </subcellularLocation>
</comment>
<sequence length="638" mass="73995">MKKFYITTPIYYVNSDPHIGSAYTTIIGDIIARYKRLIGYEVFYLTGTDEHGQKILQAAKEKGIEPQKLCDELSEKFKKLWKDLNITNDYFIRTTDPEHMNTVQFFVKKMLENGDIYKGTYKGWYCVPCETYWNEEEILKSDSGDPLCPSCKRPLNFVEEENYFFKLSKYTEPLLKHFKENPDFVEPEFRKNEMLKILESGLKDLSITRTTFNWGITMPNDPKHVIYVWVDALINYVSAIGYGRDEENFNKWWPADVHLIGKEINRFHSLIWPAMLMSVGLPLPKKIFAHGWLTVNGQKISKSLGNAIDPREFVKKYGNDVIRYYLTRDIVFGKDGDFSEENLVQRLNSDLANDYGNLLHRTLAMVKKNFNSIIPEPGKFEESDLELIKNFSKLLKKYYEYMDAYKLTNALEIIWQYIGEVNKYFDENKPWILAKEGKTERLATVLYNTLEAILRIATLLLPFMPDSSKEVYKRLSQENNPIKIFESEWNALKPGQKIIHGKPLFTKINLNKFEKIAIKKENKEEEKEGVMYITFDTFKKIDLRVAEILEAEKVPKSEKLIKLIIDLGELGKRQIIAGIAKHYNPDELVGKKIIVVANLKPAKLMGIESQGMLLAAKHEDKLTLLTVETNINPGSKIS</sequence>
<evidence type="ECO:0000256" key="7">
    <source>
        <dbReference type="ARBA" id="ARBA00022723"/>
    </source>
</evidence>
<keyword evidence="12 15" id="KW-0648">Protein biosynthesis</keyword>
<dbReference type="SUPFAM" id="SSF52374">
    <property type="entry name" value="Nucleotidylyl transferase"/>
    <property type="match status" value="1"/>
</dbReference>
<comment type="function">
    <text evidence="1 15">Is required not only for elongation of protein synthesis but also for the initiation of all mRNA translation through initiator tRNA(fMet) aminoacylation.</text>
</comment>
<dbReference type="Gene3D" id="3.40.50.620">
    <property type="entry name" value="HUPs"/>
    <property type="match status" value="1"/>
</dbReference>
<evidence type="ECO:0000256" key="6">
    <source>
        <dbReference type="ARBA" id="ARBA00022598"/>
    </source>
</evidence>
<dbReference type="OrthoDB" id="9810191at2"/>
<dbReference type="InterPro" id="IPR014729">
    <property type="entry name" value="Rossmann-like_a/b/a_fold"/>
</dbReference>
<evidence type="ECO:0000256" key="15">
    <source>
        <dbReference type="HAMAP-Rule" id="MF_01228"/>
    </source>
</evidence>
<feature type="binding site" evidence="15">
    <location>
        <position position="148"/>
    </location>
    <ligand>
        <name>Zn(2+)</name>
        <dbReference type="ChEBI" id="CHEBI:29105"/>
    </ligand>
</feature>
<dbReference type="Gene3D" id="1.10.730.10">
    <property type="entry name" value="Isoleucyl-tRNA Synthetase, Domain 1"/>
    <property type="match status" value="1"/>
</dbReference>
<dbReference type="PANTHER" id="PTHR43326:SF1">
    <property type="entry name" value="METHIONINE--TRNA LIGASE, MITOCHONDRIAL"/>
    <property type="match status" value="1"/>
</dbReference>
<feature type="binding site" evidence="15">
    <location>
        <position position="129"/>
    </location>
    <ligand>
        <name>Zn(2+)</name>
        <dbReference type="ChEBI" id="CHEBI:29105"/>
    </ligand>
</feature>
<evidence type="ECO:0000259" key="16">
    <source>
        <dbReference type="PROSITE" id="PS50886"/>
    </source>
</evidence>
<dbReference type="AlphaFoldDB" id="A0A1M5QUZ1"/>
<gene>
    <name evidence="15" type="primary">metG</name>
    <name evidence="17" type="ORF">SAMN02745199_0143</name>
</gene>
<evidence type="ECO:0000256" key="14">
    <source>
        <dbReference type="ARBA" id="ARBA00047364"/>
    </source>
</evidence>
<organism evidence="17 18">
    <name type="scientific">Thermosipho atlanticus DSM 15807</name>
    <dbReference type="NCBI Taxonomy" id="1123380"/>
    <lineage>
        <taxon>Bacteria</taxon>
        <taxon>Thermotogati</taxon>
        <taxon>Thermotogota</taxon>
        <taxon>Thermotogae</taxon>
        <taxon>Thermotogales</taxon>
        <taxon>Fervidobacteriaceae</taxon>
        <taxon>Thermosipho</taxon>
    </lineage>
</organism>
<dbReference type="EMBL" id="FQXN01000001">
    <property type="protein sequence ID" value="SHH17529.1"/>
    <property type="molecule type" value="Genomic_DNA"/>
</dbReference>